<dbReference type="InterPro" id="IPR052367">
    <property type="entry name" value="Thiosulfate_ST/Rhodanese-like"/>
</dbReference>
<feature type="domain" description="Rhodanese" evidence="2">
    <location>
        <begin position="40"/>
        <end position="123"/>
    </location>
</feature>
<dbReference type="EMBL" id="BHZE01000005">
    <property type="protein sequence ID" value="GCD77209.1"/>
    <property type="molecule type" value="Genomic_DNA"/>
</dbReference>
<evidence type="ECO:0000313" key="4">
    <source>
        <dbReference type="Proteomes" id="UP000286715"/>
    </source>
</evidence>
<dbReference type="Pfam" id="PF00581">
    <property type="entry name" value="Rhodanese"/>
    <property type="match status" value="1"/>
</dbReference>
<dbReference type="InterPro" id="IPR036873">
    <property type="entry name" value="Rhodanese-like_dom_sf"/>
</dbReference>
<comment type="caution">
    <text evidence="3">The sequence shown here is derived from an EMBL/GenBank/DDBJ whole genome shotgun (WGS) entry which is preliminary data.</text>
</comment>
<feature type="chain" id="PRO_5019079568" description="Rhodanese domain-containing protein" evidence="1">
    <location>
        <begin position="23"/>
        <end position="124"/>
    </location>
</feature>
<dbReference type="Gene3D" id="3.40.250.10">
    <property type="entry name" value="Rhodanese-like domain"/>
    <property type="match status" value="1"/>
</dbReference>
<dbReference type="CDD" id="cd00158">
    <property type="entry name" value="RHOD"/>
    <property type="match status" value="1"/>
</dbReference>
<dbReference type="PANTHER" id="PTHR45431:SF3">
    <property type="entry name" value="RHODANESE-LIKE DOMAIN-CONTAINING PROTEIN 15, CHLOROPLASTIC"/>
    <property type="match status" value="1"/>
</dbReference>
<dbReference type="AlphaFoldDB" id="A0A401XJK1"/>
<evidence type="ECO:0000256" key="1">
    <source>
        <dbReference type="SAM" id="SignalP"/>
    </source>
</evidence>
<dbReference type="Proteomes" id="UP000286715">
    <property type="component" value="Unassembled WGS sequence"/>
</dbReference>
<evidence type="ECO:0000259" key="2">
    <source>
        <dbReference type="PROSITE" id="PS50206"/>
    </source>
</evidence>
<keyword evidence="4" id="KW-1185">Reference proteome</keyword>
<dbReference type="PANTHER" id="PTHR45431">
    <property type="entry name" value="RHODANESE-LIKE DOMAIN-CONTAINING PROTEIN 15, CHLOROPLASTIC"/>
    <property type="match status" value="1"/>
</dbReference>
<proteinExistence type="predicted"/>
<name>A0A401XJK1_9FLAO</name>
<dbReference type="PROSITE" id="PS51257">
    <property type="entry name" value="PROKAR_LIPOPROTEIN"/>
    <property type="match status" value="1"/>
</dbReference>
<dbReference type="RefSeq" id="WP_124397271.1">
    <property type="nucleotide sequence ID" value="NZ_BHZE01000005.1"/>
</dbReference>
<dbReference type="OrthoDB" id="9808735at2"/>
<sequence>MKIKRLASSGLFFLLIACSNNSSTSTHTDIDATTFDTWRQSPNVLVLDVRTPDEFAAGHVEGALNVDYYASDFENQLKNLPKKDTVLVYCASGRRSSASVEALKKAGFTYIGNLTGGYNNYKNR</sequence>
<protein>
    <recommendedName>
        <fullName evidence="2">Rhodanese domain-containing protein</fullName>
    </recommendedName>
</protein>
<organism evidence="3 4">
    <name type="scientific">Thermaurantimonas aggregans</name>
    <dbReference type="NCBI Taxonomy" id="2173829"/>
    <lineage>
        <taxon>Bacteria</taxon>
        <taxon>Pseudomonadati</taxon>
        <taxon>Bacteroidota</taxon>
        <taxon>Flavobacteriia</taxon>
        <taxon>Flavobacteriales</taxon>
        <taxon>Schleiferiaceae</taxon>
        <taxon>Thermaurantimonas</taxon>
    </lineage>
</organism>
<feature type="signal peptide" evidence="1">
    <location>
        <begin position="1"/>
        <end position="22"/>
    </location>
</feature>
<reference evidence="3 4" key="1">
    <citation type="submission" date="2018-11" db="EMBL/GenBank/DDBJ databases">
        <title>Schleiferia aggregans sp. nov., a moderately thermophilic heterotrophic bacterium isolated from microbial mats at a terrestrial hot spring.</title>
        <authorList>
            <person name="Iino T."/>
            <person name="Ohkuma M."/>
            <person name="Haruta S."/>
        </authorList>
    </citation>
    <scope>NUCLEOTIDE SEQUENCE [LARGE SCALE GENOMIC DNA]</scope>
    <source>
        <strain evidence="3 4">LA</strain>
    </source>
</reference>
<dbReference type="InterPro" id="IPR001763">
    <property type="entry name" value="Rhodanese-like_dom"/>
</dbReference>
<dbReference type="SUPFAM" id="SSF52821">
    <property type="entry name" value="Rhodanese/Cell cycle control phosphatase"/>
    <property type="match status" value="1"/>
</dbReference>
<gene>
    <name evidence="3" type="ORF">JCM31826_06910</name>
</gene>
<accession>A0A401XJK1</accession>
<evidence type="ECO:0000313" key="3">
    <source>
        <dbReference type="EMBL" id="GCD77209.1"/>
    </source>
</evidence>
<dbReference type="PROSITE" id="PS50206">
    <property type="entry name" value="RHODANESE_3"/>
    <property type="match status" value="1"/>
</dbReference>
<dbReference type="SMART" id="SM00450">
    <property type="entry name" value="RHOD"/>
    <property type="match status" value="1"/>
</dbReference>
<keyword evidence="1" id="KW-0732">Signal</keyword>